<evidence type="ECO:0000256" key="1">
    <source>
        <dbReference type="ARBA" id="ARBA00004141"/>
    </source>
</evidence>
<feature type="transmembrane region" description="Helical" evidence="6">
    <location>
        <begin position="12"/>
        <end position="38"/>
    </location>
</feature>
<dbReference type="GO" id="GO:0016020">
    <property type="term" value="C:membrane"/>
    <property type="evidence" value="ECO:0007669"/>
    <property type="project" value="UniProtKB-SubCell"/>
</dbReference>
<dbReference type="PANTHER" id="PTHR48021">
    <property type="match status" value="1"/>
</dbReference>
<feature type="domain" description="Major facilitator superfamily (MFS) profile" evidence="7">
    <location>
        <begin position="13"/>
        <end position="442"/>
    </location>
</feature>
<evidence type="ECO:0000259" key="7">
    <source>
        <dbReference type="PROSITE" id="PS50850"/>
    </source>
</evidence>
<evidence type="ECO:0000256" key="4">
    <source>
        <dbReference type="ARBA" id="ARBA00023136"/>
    </source>
</evidence>
<evidence type="ECO:0000313" key="9">
    <source>
        <dbReference type="Proteomes" id="UP001153636"/>
    </source>
</evidence>
<feature type="transmembrane region" description="Helical" evidence="6">
    <location>
        <begin position="58"/>
        <end position="80"/>
    </location>
</feature>
<dbReference type="FunFam" id="1.20.1250.20:FF:000249">
    <property type="entry name" value="facilitated trehalose transporter Tret1"/>
    <property type="match status" value="1"/>
</dbReference>
<name>A0A9P0D634_9CUCU</name>
<keyword evidence="4 6" id="KW-0472">Membrane</keyword>
<keyword evidence="5" id="KW-0325">Glycoprotein</keyword>
<dbReference type="EMBL" id="OV651821">
    <property type="protein sequence ID" value="CAH1115303.1"/>
    <property type="molecule type" value="Genomic_DNA"/>
</dbReference>
<protein>
    <recommendedName>
        <fullName evidence="7">Major facilitator superfamily (MFS) profile domain-containing protein</fullName>
    </recommendedName>
</protein>
<feature type="transmembrane region" description="Helical" evidence="6">
    <location>
        <begin position="351"/>
        <end position="375"/>
    </location>
</feature>
<dbReference type="PROSITE" id="PS00216">
    <property type="entry name" value="SUGAR_TRANSPORT_1"/>
    <property type="match status" value="1"/>
</dbReference>
<feature type="transmembrane region" description="Helical" evidence="6">
    <location>
        <begin position="316"/>
        <end position="339"/>
    </location>
</feature>
<evidence type="ECO:0000256" key="5">
    <source>
        <dbReference type="ARBA" id="ARBA00023180"/>
    </source>
</evidence>
<dbReference type="PROSITE" id="PS50850">
    <property type="entry name" value="MFS"/>
    <property type="match status" value="1"/>
</dbReference>
<dbReference type="InterPro" id="IPR003663">
    <property type="entry name" value="Sugar/inositol_transpt"/>
</dbReference>
<dbReference type="OrthoDB" id="6612291at2759"/>
<feature type="transmembrane region" description="Helical" evidence="6">
    <location>
        <begin position="252"/>
        <end position="276"/>
    </location>
</feature>
<feature type="transmembrane region" description="Helical" evidence="6">
    <location>
        <begin position="87"/>
        <end position="104"/>
    </location>
</feature>
<dbReference type="PRINTS" id="PR00171">
    <property type="entry name" value="SUGRTRNSPORT"/>
</dbReference>
<dbReference type="Pfam" id="PF00083">
    <property type="entry name" value="Sugar_tr"/>
    <property type="match status" value="1"/>
</dbReference>
<evidence type="ECO:0000313" key="8">
    <source>
        <dbReference type="EMBL" id="CAH1115303.1"/>
    </source>
</evidence>
<dbReference type="Proteomes" id="UP001153636">
    <property type="component" value="Chromosome 9"/>
</dbReference>
<dbReference type="InterPro" id="IPR050549">
    <property type="entry name" value="MFS_Trehalose_Transporter"/>
</dbReference>
<keyword evidence="3 6" id="KW-1133">Transmembrane helix</keyword>
<feature type="transmembrane region" description="Helical" evidence="6">
    <location>
        <begin position="387"/>
        <end position="407"/>
    </location>
</feature>
<keyword evidence="2 6" id="KW-0812">Transmembrane</keyword>
<sequence>MIQQRFWKTGTAKIIAGTLCAHYTMLLVGIIQGFSAILLPQLKTTDKYKDLTEDETSWIVSLGTVTNPIGSLLSGVLAEFLGRKRSIQLAAIPVIVGSLLLGLAQNVNWIYAGRLITGISGGMSPASYTYVGEVSTSQARGIMQTLGPTFASIGIMMTYIFGYFLHWTTVAYISIGFAILSIILMELVPESPSHLLRQGKKSEGFDILLWYRCDRSVAHEEIDRFYQNQKEANSNNMSFKDTYFGPQTIKPFLILLGLFAFQEFSGIYTLLFYVATFFEVADPNFDEILGSIIVGAIRLVMAIVAGYLVNTYGRKILCTCSSIGMAITIGAVATYLKYYEIHSDQEKVAPYLPLIGMILYVACSNAGLFPIPWVMIGELFPVKVRPIMSGIVVSLAQLLIFICVKVYENMTNTLNLSGTLFVFMAVSLLSAVYCITILIETRNKTLEEIEAHFRGNKKISSNGGIDNVFFDNSSENLNNVKNRTNTGGLTV</sequence>
<feature type="transmembrane region" description="Helical" evidence="6">
    <location>
        <begin position="143"/>
        <end position="164"/>
    </location>
</feature>
<keyword evidence="9" id="KW-1185">Reference proteome</keyword>
<gene>
    <name evidence="8" type="ORF">PSYICH_LOCUS15325</name>
</gene>
<proteinExistence type="predicted"/>
<feature type="transmembrane region" description="Helical" evidence="6">
    <location>
        <begin position="288"/>
        <end position="309"/>
    </location>
</feature>
<reference evidence="8" key="1">
    <citation type="submission" date="2022-01" db="EMBL/GenBank/DDBJ databases">
        <authorList>
            <person name="King R."/>
        </authorList>
    </citation>
    <scope>NUCLEOTIDE SEQUENCE</scope>
</reference>
<dbReference type="AlphaFoldDB" id="A0A9P0D634"/>
<dbReference type="InterPro" id="IPR020846">
    <property type="entry name" value="MFS_dom"/>
</dbReference>
<dbReference type="InterPro" id="IPR005829">
    <property type="entry name" value="Sugar_transporter_CS"/>
</dbReference>
<evidence type="ECO:0000256" key="6">
    <source>
        <dbReference type="SAM" id="Phobius"/>
    </source>
</evidence>
<feature type="transmembrane region" description="Helical" evidence="6">
    <location>
        <begin position="419"/>
        <end position="439"/>
    </location>
</feature>
<dbReference type="Gene3D" id="1.20.1250.20">
    <property type="entry name" value="MFS general substrate transporter like domains"/>
    <property type="match status" value="1"/>
</dbReference>
<dbReference type="PANTHER" id="PTHR48021:SF32">
    <property type="entry name" value="FACILITATED TREHALOSE TRANSPORTER TRET1-2 HOMOLOG-LIKE PROTEIN"/>
    <property type="match status" value="1"/>
</dbReference>
<dbReference type="GO" id="GO:0022857">
    <property type="term" value="F:transmembrane transporter activity"/>
    <property type="evidence" value="ECO:0007669"/>
    <property type="project" value="InterPro"/>
</dbReference>
<comment type="subcellular location">
    <subcellularLocation>
        <location evidence="1">Membrane</location>
        <topology evidence="1">Multi-pass membrane protein</topology>
    </subcellularLocation>
</comment>
<evidence type="ECO:0000256" key="3">
    <source>
        <dbReference type="ARBA" id="ARBA00022989"/>
    </source>
</evidence>
<organism evidence="8 9">
    <name type="scientific">Psylliodes chrysocephalus</name>
    <dbReference type="NCBI Taxonomy" id="3402493"/>
    <lineage>
        <taxon>Eukaryota</taxon>
        <taxon>Metazoa</taxon>
        <taxon>Ecdysozoa</taxon>
        <taxon>Arthropoda</taxon>
        <taxon>Hexapoda</taxon>
        <taxon>Insecta</taxon>
        <taxon>Pterygota</taxon>
        <taxon>Neoptera</taxon>
        <taxon>Endopterygota</taxon>
        <taxon>Coleoptera</taxon>
        <taxon>Polyphaga</taxon>
        <taxon>Cucujiformia</taxon>
        <taxon>Chrysomeloidea</taxon>
        <taxon>Chrysomelidae</taxon>
        <taxon>Galerucinae</taxon>
        <taxon>Alticini</taxon>
        <taxon>Psylliodes</taxon>
    </lineage>
</organism>
<accession>A0A9P0D634</accession>
<evidence type="ECO:0000256" key="2">
    <source>
        <dbReference type="ARBA" id="ARBA00022692"/>
    </source>
</evidence>
<dbReference type="InterPro" id="IPR005828">
    <property type="entry name" value="MFS_sugar_transport-like"/>
</dbReference>
<dbReference type="InterPro" id="IPR036259">
    <property type="entry name" value="MFS_trans_sf"/>
</dbReference>
<dbReference type="SUPFAM" id="SSF103473">
    <property type="entry name" value="MFS general substrate transporter"/>
    <property type="match status" value="1"/>
</dbReference>